<reference evidence="8" key="1">
    <citation type="submission" date="2025-08" db="UniProtKB">
        <authorList>
            <consortium name="Ensembl"/>
        </authorList>
    </citation>
    <scope>IDENTIFICATION</scope>
</reference>
<evidence type="ECO:0000256" key="1">
    <source>
        <dbReference type="ARBA" id="ARBA00009498"/>
    </source>
</evidence>
<dbReference type="Gene3D" id="1.10.150.50">
    <property type="entry name" value="Transcription Factor, Ets-1"/>
    <property type="match status" value="1"/>
</dbReference>
<dbReference type="PROSITE" id="PS50003">
    <property type="entry name" value="PH_DOMAIN"/>
    <property type="match status" value="1"/>
</dbReference>
<feature type="domain" description="PH" evidence="4">
    <location>
        <begin position="558"/>
        <end position="657"/>
    </location>
</feature>
<dbReference type="GO" id="GO:0005737">
    <property type="term" value="C:cytoplasm"/>
    <property type="evidence" value="ECO:0007669"/>
    <property type="project" value="InterPro"/>
</dbReference>
<evidence type="ECO:0000313" key="8">
    <source>
        <dbReference type="Ensembl" id="ENSDLAP00005062499.1"/>
    </source>
</evidence>
<dbReference type="GeneTree" id="ENSGT00940000156709"/>
<dbReference type="FunFam" id="2.30.29.30:FF:000092">
    <property type="entry name" value="Connector enhancer of kinase suppressor of Ras 2"/>
    <property type="match status" value="1"/>
</dbReference>
<dbReference type="Pfam" id="PF00536">
    <property type="entry name" value="SAM_1"/>
    <property type="match status" value="1"/>
</dbReference>
<dbReference type="InterPro" id="IPR001478">
    <property type="entry name" value="PDZ"/>
</dbReference>
<dbReference type="Pfam" id="PF00595">
    <property type="entry name" value="PDZ"/>
    <property type="match status" value="1"/>
</dbReference>
<evidence type="ECO:0000259" key="4">
    <source>
        <dbReference type="PROSITE" id="PS50003"/>
    </source>
</evidence>
<dbReference type="Proteomes" id="UP000694389">
    <property type="component" value="Unassembled WGS sequence"/>
</dbReference>
<sequence length="910" mass="102992">MALVMEPVSKWSSSQVVDWMKGLDDCLQQYIKTFEREKVGGDQLLRITHQELEDLGVSRIGHQELILEAVDLLCALNYGLETENLKTLSHKLNASAKNLQNFITGRRRSGHYDGRATHKLPNDFLTSVVDLIAAAKSLLAWLDRSPFAAVADYSVTRNNVIQLCLELTTIVQQDCSVYETENKILHVCKTLSGVCDHIISLSSDPMVSQAAHLEVVQLANIKSTEGLGMYIKSTYDGLHVITGTTEGSLADRCKKIHAGDEVIQVNHQTVVGWQLKNLVNLLRGDPAGVTLTLKKRPQSTLTSTPALLKNMRWKPLALQPIFPQSPSSSVATPTSTLSTPSRRSSCALQDLYIPPPPAEPYTPRDDKGNLPGDDPQSDVHVAEGSESPNSYLDQECRGRFPLVEEDAILYCYEYDQNQEVSSVRRGSTPTYGRLRPISMPVDYNWVGDNEDLAKLKRESRRENSLLRFASEDKTLGENFLLGRSLSQNRRKTERGGSPTHYTLVPALQMEVSLSTSSSDSASLYHVFERSSLLSRSKKKSKGVLSDPLRRISCRDLGQGDCEGWLWKKKDAKTYFSQKWKKYWFILKDTCLYWYMNEEDEKAEGFVSLPEFKIDRATECRRKFAFKACHPKIKTFYFAAENVDDMSRWLSRLSMAVTGYSEQEKIRQDQDYWSESDHEDLEMPSMPKQDSPPPPYDTYPRMDIGPSFTYGGSSNNGVSPGQKTSSHRNSWQDQMESNARMHYHQTFPVEETMLSGDRDQLAMEYRRQSTLPAQRSLLQEQYRALPLPLRASIDSEAGGKPRSFTLPRDSGLHAILAATAAADQREPQHYHLDRARDTGQNLYSLGDLYRALEQTSLSTSDDHRSASRLEYKRSFVRRVNDPLLNDKLHRLRILHSSLKVQQHVLSIYVSP</sequence>
<dbReference type="PANTHER" id="PTHR12844">
    <property type="entry name" value="CONNECTOR ENCHANCER OF KINASE SUPPRESSOR OF RAS"/>
    <property type="match status" value="1"/>
</dbReference>
<protein>
    <recommendedName>
        <fullName evidence="10">Connector enhancer of kinase suppressor of ras 2</fullName>
    </recommendedName>
</protein>
<dbReference type="InterPro" id="IPR017874">
    <property type="entry name" value="CRIC_domain"/>
</dbReference>
<dbReference type="Pfam" id="PF06663">
    <property type="entry name" value="CNK2_3_dom"/>
    <property type="match status" value="1"/>
</dbReference>
<feature type="compositionally biased region" description="Low complexity" evidence="3">
    <location>
        <begin position="324"/>
        <end position="345"/>
    </location>
</feature>
<dbReference type="SMART" id="SM00454">
    <property type="entry name" value="SAM"/>
    <property type="match status" value="1"/>
</dbReference>
<dbReference type="FunFam" id="2.30.42.10:FF:000060">
    <property type="entry name" value="Connector enhancer of kinase suppressor of Ras 2"/>
    <property type="match status" value="1"/>
</dbReference>
<dbReference type="PROSITE" id="PS51290">
    <property type="entry name" value="CRIC"/>
    <property type="match status" value="1"/>
</dbReference>
<dbReference type="Pfam" id="PF10534">
    <property type="entry name" value="CRIC_ras_sig"/>
    <property type="match status" value="1"/>
</dbReference>
<dbReference type="PANTHER" id="PTHR12844:SF21">
    <property type="entry name" value="CONNECTOR ENHANCER OF KINASE SUPPRESSOR OF RAS 2"/>
    <property type="match status" value="1"/>
</dbReference>
<dbReference type="FunFam" id="1.10.150.50:FF:000019">
    <property type="entry name" value="Connector enhancer of kinase suppressor of Ras 2"/>
    <property type="match status" value="1"/>
</dbReference>
<dbReference type="InterPro" id="IPR001849">
    <property type="entry name" value="PH_domain"/>
</dbReference>
<proteinExistence type="inferred from homology"/>
<dbReference type="SUPFAM" id="SSF47769">
    <property type="entry name" value="SAM/Pointed domain"/>
    <property type="match status" value="1"/>
</dbReference>
<dbReference type="InterPro" id="IPR013761">
    <property type="entry name" value="SAM/pointed_sf"/>
</dbReference>
<dbReference type="InterPro" id="IPR051566">
    <property type="entry name" value="CNKSR"/>
</dbReference>
<dbReference type="InterPro" id="IPR001660">
    <property type="entry name" value="SAM"/>
</dbReference>
<evidence type="ECO:0000259" key="5">
    <source>
        <dbReference type="PROSITE" id="PS50105"/>
    </source>
</evidence>
<dbReference type="SUPFAM" id="SSF50156">
    <property type="entry name" value="PDZ domain-like"/>
    <property type="match status" value="1"/>
</dbReference>
<dbReference type="SMART" id="SM00228">
    <property type="entry name" value="PDZ"/>
    <property type="match status" value="1"/>
</dbReference>
<dbReference type="InterPro" id="IPR036034">
    <property type="entry name" value="PDZ_sf"/>
</dbReference>
<name>A0A8C4IUF2_DICLA</name>
<dbReference type="InterPro" id="IPR049628">
    <property type="entry name" value="CNK1-3_SAM"/>
</dbReference>
<dbReference type="PROSITE" id="PS50105">
    <property type="entry name" value="SAM_DOMAIN"/>
    <property type="match status" value="1"/>
</dbReference>
<dbReference type="AlphaFoldDB" id="A0A8C4IUF2"/>
<evidence type="ECO:0000256" key="3">
    <source>
        <dbReference type="SAM" id="MobiDB-lite"/>
    </source>
</evidence>
<feature type="domain" description="PDZ" evidence="6">
    <location>
        <begin position="215"/>
        <end position="297"/>
    </location>
</feature>
<accession>A0A8C4IUF2</accession>
<feature type="compositionally biased region" description="Acidic residues" evidence="3">
    <location>
        <begin position="671"/>
        <end position="681"/>
    </location>
</feature>
<feature type="region of interest" description="Disordered" evidence="3">
    <location>
        <begin position="667"/>
        <end position="732"/>
    </location>
</feature>
<reference evidence="8" key="2">
    <citation type="submission" date="2025-09" db="UniProtKB">
        <authorList>
            <consortium name="Ensembl"/>
        </authorList>
    </citation>
    <scope>IDENTIFICATION</scope>
</reference>
<dbReference type="Pfam" id="PF00169">
    <property type="entry name" value="PH"/>
    <property type="match status" value="1"/>
</dbReference>
<dbReference type="PROSITE" id="PS50106">
    <property type="entry name" value="PDZ"/>
    <property type="match status" value="1"/>
</dbReference>
<dbReference type="CDD" id="cd09511">
    <property type="entry name" value="SAM_CNK1_2_3-suppressor"/>
    <property type="match status" value="1"/>
</dbReference>
<dbReference type="GO" id="GO:0009966">
    <property type="term" value="P:regulation of signal transduction"/>
    <property type="evidence" value="ECO:0007669"/>
    <property type="project" value="InterPro"/>
</dbReference>
<dbReference type="SUPFAM" id="SSF50729">
    <property type="entry name" value="PH domain-like"/>
    <property type="match status" value="1"/>
</dbReference>
<comment type="similarity">
    <text evidence="1">Belongs to the CNKSR family.</text>
</comment>
<dbReference type="InterPro" id="IPR010599">
    <property type="entry name" value="CNK2/3_dom"/>
</dbReference>
<dbReference type="GO" id="GO:0016020">
    <property type="term" value="C:membrane"/>
    <property type="evidence" value="ECO:0007669"/>
    <property type="project" value="InterPro"/>
</dbReference>
<evidence type="ECO:0000259" key="7">
    <source>
        <dbReference type="PROSITE" id="PS51290"/>
    </source>
</evidence>
<feature type="compositionally biased region" description="Polar residues" evidence="3">
    <location>
        <begin position="709"/>
        <end position="732"/>
    </location>
</feature>
<dbReference type="SMART" id="SM00233">
    <property type="entry name" value="PH"/>
    <property type="match status" value="1"/>
</dbReference>
<dbReference type="InterPro" id="IPR011993">
    <property type="entry name" value="PH-like_dom_sf"/>
</dbReference>
<dbReference type="Gene3D" id="2.30.29.30">
    <property type="entry name" value="Pleckstrin-homology domain (PH domain)/Phosphotyrosine-binding domain (PTB)"/>
    <property type="match status" value="1"/>
</dbReference>
<evidence type="ECO:0000256" key="2">
    <source>
        <dbReference type="ARBA" id="ARBA00022553"/>
    </source>
</evidence>
<organism evidence="8 9">
    <name type="scientific">Dicentrarchus labrax</name>
    <name type="common">European seabass</name>
    <name type="synonym">Morone labrax</name>
    <dbReference type="NCBI Taxonomy" id="13489"/>
    <lineage>
        <taxon>Eukaryota</taxon>
        <taxon>Metazoa</taxon>
        <taxon>Chordata</taxon>
        <taxon>Craniata</taxon>
        <taxon>Vertebrata</taxon>
        <taxon>Euteleostomi</taxon>
        <taxon>Actinopterygii</taxon>
        <taxon>Neopterygii</taxon>
        <taxon>Teleostei</taxon>
        <taxon>Neoteleostei</taxon>
        <taxon>Acanthomorphata</taxon>
        <taxon>Eupercaria</taxon>
        <taxon>Moronidae</taxon>
        <taxon>Dicentrarchus</taxon>
    </lineage>
</organism>
<feature type="domain" description="SAM" evidence="5">
    <location>
        <begin position="11"/>
        <end position="76"/>
    </location>
</feature>
<keyword evidence="9" id="KW-1185">Reference proteome</keyword>
<feature type="region of interest" description="Disordered" evidence="3">
    <location>
        <begin position="324"/>
        <end position="393"/>
    </location>
</feature>
<dbReference type="CDD" id="cd01260">
    <property type="entry name" value="PH_CNK_mammalian-like"/>
    <property type="match status" value="1"/>
</dbReference>
<dbReference type="Ensembl" id="ENSDLAT00005066141.2">
    <property type="protein sequence ID" value="ENSDLAP00005062499.1"/>
    <property type="gene ID" value="ENSDLAG00005025976.2"/>
</dbReference>
<dbReference type="Gene3D" id="2.30.42.10">
    <property type="match status" value="1"/>
</dbReference>
<evidence type="ECO:0008006" key="10">
    <source>
        <dbReference type="Google" id="ProtNLM"/>
    </source>
</evidence>
<evidence type="ECO:0000313" key="9">
    <source>
        <dbReference type="Proteomes" id="UP000694389"/>
    </source>
</evidence>
<evidence type="ECO:0000259" key="6">
    <source>
        <dbReference type="PROSITE" id="PS50106"/>
    </source>
</evidence>
<keyword evidence="2" id="KW-0597">Phosphoprotein</keyword>
<feature type="domain" description="CRIC" evidence="7">
    <location>
        <begin position="84"/>
        <end position="178"/>
    </location>
</feature>
<dbReference type="CDD" id="cd06748">
    <property type="entry name" value="PDZ_CNK1_2_3-like"/>
    <property type="match status" value="1"/>
</dbReference>